<accession>A0A4P9XA99</accession>
<keyword evidence="2" id="KW-1133">Transmembrane helix</keyword>
<feature type="region of interest" description="Disordered" evidence="1">
    <location>
        <begin position="112"/>
        <end position="145"/>
    </location>
</feature>
<evidence type="ECO:0000313" key="4">
    <source>
        <dbReference type="Proteomes" id="UP000274922"/>
    </source>
</evidence>
<evidence type="ECO:0000256" key="1">
    <source>
        <dbReference type="SAM" id="MobiDB-lite"/>
    </source>
</evidence>
<name>A0A4P9XA99_9FUNG</name>
<feature type="region of interest" description="Disordered" evidence="1">
    <location>
        <begin position="163"/>
        <end position="187"/>
    </location>
</feature>
<dbReference type="AlphaFoldDB" id="A0A4P9XA99"/>
<feature type="region of interest" description="Disordered" evidence="1">
    <location>
        <begin position="1"/>
        <end position="21"/>
    </location>
</feature>
<proteinExistence type="predicted"/>
<keyword evidence="2" id="KW-0472">Membrane</keyword>
<evidence type="ECO:0000313" key="3">
    <source>
        <dbReference type="EMBL" id="RKP02278.1"/>
    </source>
</evidence>
<dbReference type="Proteomes" id="UP000274922">
    <property type="component" value="Unassembled WGS sequence"/>
</dbReference>
<protein>
    <submittedName>
        <fullName evidence="3">Uncharacterized protein</fullName>
    </submittedName>
</protein>
<keyword evidence="4" id="KW-1185">Reference proteome</keyword>
<reference evidence="4" key="1">
    <citation type="journal article" date="2018" name="Nat. Microbiol.">
        <title>Leveraging single-cell genomics to expand the fungal tree of life.</title>
        <authorList>
            <person name="Ahrendt S.R."/>
            <person name="Quandt C.A."/>
            <person name="Ciobanu D."/>
            <person name="Clum A."/>
            <person name="Salamov A."/>
            <person name="Andreopoulos B."/>
            <person name="Cheng J.F."/>
            <person name="Woyke T."/>
            <person name="Pelin A."/>
            <person name="Henrissat B."/>
            <person name="Reynolds N.K."/>
            <person name="Benny G.L."/>
            <person name="Smith M.E."/>
            <person name="James T.Y."/>
            <person name="Grigoriev I.V."/>
        </authorList>
    </citation>
    <scope>NUCLEOTIDE SEQUENCE [LARGE SCALE GENOMIC DNA]</scope>
    <source>
        <strain evidence="4">ATCC 52028</strain>
    </source>
</reference>
<feature type="compositionally biased region" description="Pro residues" evidence="1">
    <location>
        <begin position="116"/>
        <end position="130"/>
    </location>
</feature>
<keyword evidence="2" id="KW-0812">Transmembrane</keyword>
<sequence>MDLSSDAGMATVTSETAGTTTPEQAAAATVVTTHDSTPAAAVLRVLVAVAILAVVIITCASVFLRKQRAHKMTATSAGLLPTTYETREEPPTTWSERNPTTHHTWLTVAAFLTGRPRPPSPPPPPPPPPNSRDNTGFLNIDPVPTTQQPAFITHQHIARTSELPLDLSRASRPRADDASGWHRASSATEELPPYAATLYASASTTRPPPLTMTSLTRRASVSPAMMTPWDADAVNEAMGLNDVTPALPHVGSEGSDWARLTSATFCGGHHRGHLPVAVNASAHHAPTPMMRMDIIPPGVPLPAAMTSASIRATTATPTEGATAPPAGRIPSPPPPPYVPGPKSHPAPLPTKQASPDRNVVPETDAGQDSDGFEGGDDMEN</sequence>
<organism evidence="3 4">
    <name type="scientific">Caulochytrium protostelioides</name>
    <dbReference type="NCBI Taxonomy" id="1555241"/>
    <lineage>
        <taxon>Eukaryota</taxon>
        <taxon>Fungi</taxon>
        <taxon>Fungi incertae sedis</taxon>
        <taxon>Chytridiomycota</taxon>
        <taxon>Chytridiomycota incertae sedis</taxon>
        <taxon>Chytridiomycetes</taxon>
        <taxon>Caulochytriales</taxon>
        <taxon>Caulochytriaceae</taxon>
        <taxon>Caulochytrium</taxon>
    </lineage>
</organism>
<feature type="transmembrane region" description="Helical" evidence="2">
    <location>
        <begin position="41"/>
        <end position="64"/>
    </location>
</feature>
<dbReference type="EMBL" id="ML014147">
    <property type="protein sequence ID" value="RKP02278.1"/>
    <property type="molecule type" value="Genomic_DNA"/>
</dbReference>
<evidence type="ECO:0000256" key="2">
    <source>
        <dbReference type="SAM" id="Phobius"/>
    </source>
</evidence>
<feature type="compositionally biased region" description="Pro residues" evidence="1">
    <location>
        <begin position="330"/>
        <end position="348"/>
    </location>
</feature>
<feature type="compositionally biased region" description="Acidic residues" evidence="1">
    <location>
        <begin position="365"/>
        <end position="380"/>
    </location>
</feature>
<gene>
    <name evidence="3" type="ORF">CXG81DRAFT_18028</name>
</gene>
<feature type="compositionally biased region" description="Low complexity" evidence="1">
    <location>
        <begin position="314"/>
        <end position="329"/>
    </location>
</feature>
<feature type="region of interest" description="Disordered" evidence="1">
    <location>
        <begin position="314"/>
        <end position="380"/>
    </location>
</feature>
<feature type="compositionally biased region" description="Low complexity" evidence="1">
    <location>
        <begin position="11"/>
        <end position="21"/>
    </location>
</feature>